<dbReference type="CDD" id="cd07989">
    <property type="entry name" value="LPLAT_AGPAT-like"/>
    <property type="match status" value="1"/>
</dbReference>
<dbReference type="PANTHER" id="PTHR10434">
    <property type="entry name" value="1-ACYL-SN-GLYCEROL-3-PHOSPHATE ACYLTRANSFERASE"/>
    <property type="match status" value="1"/>
</dbReference>
<dbReference type="AlphaFoldDB" id="A0A7T4MRW6"/>
<evidence type="ECO:0000256" key="3">
    <source>
        <dbReference type="SAM" id="MobiDB-lite"/>
    </source>
</evidence>
<accession>A0A7T4MRW6</accession>
<proteinExistence type="predicted"/>
<dbReference type="PANTHER" id="PTHR10434:SF11">
    <property type="entry name" value="1-ACYL-SN-GLYCEROL-3-PHOSPHATE ACYLTRANSFERASE"/>
    <property type="match status" value="1"/>
</dbReference>
<dbReference type="RefSeq" id="WP_198489610.1">
    <property type="nucleotide sequence ID" value="NZ_CP066078.1"/>
</dbReference>
<gene>
    <name evidence="5" type="ORF">I6H58_05815</name>
</gene>
<protein>
    <submittedName>
        <fullName evidence="5">1-acyl-sn-glycerol-3-phosphate acyltransferase</fullName>
    </submittedName>
</protein>
<keyword evidence="1 5" id="KW-0808">Transferase</keyword>
<dbReference type="InterPro" id="IPR002123">
    <property type="entry name" value="Plipid/glycerol_acylTrfase"/>
</dbReference>
<dbReference type="SUPFAM" id="SSF69593">
    <property type="entry name" value="Glycerol-3-phosphate (1)-acyltransferase"/>
    <property type="match status" value="1"/>
</dbReference>
<dbReference type="Proteomes" id="UP000595221">
    <property type="component" value="Chromosome"/>
</dbReference>
<dbReference type="SMART" id="SM00563">
    <property type="entry name" value="PlsC"/>
    <property type="match status" value="1"/>
</dbReference>
<name>A0A7T4MRW6_9MICC</name>
<sequence length="262" mass="27298">MSPATPERARPETDGPDPAATGSARPEAGTAGQGTTGQGTRTAGDLGRRAVAGLVRGIGGARVVGPDGGPPHFPEQAVYYANHSSHLDFVTLWAVMPPHLRRRVRPVAAQDYWGAGWRRRIAEGLFNAHLVRRQGHDAGASRSPQRTGAGAGTGGQLAGMTAVLDAGDSLIIFPEGTRGDAETVAAFHSGLYRLARHDPRIPVVPVTLRDLGRILPKGEVVPVPHLSTVVVHDPLPSAVGCGQEEYLAAARAVLVESLGGGR</sequence>
<dbReference type="GO" id="GO:0003841">
    <property type="term" value="F:1-acylglycerol-3-phosphate O-acyltransferase activity"/>
    <property type="evidence" value="ECO:0007669"/>
    <property type="project" value="TreeGrafter"/>
</dbReference>
<evidence type="ECO:0000256" key="1">
    <source>
        <dbReference type="ARBA" id="ARBA00022679"/>
    </source>
</evidence>
<evidence type="ECO:0000259" key="4">
    <source>
        <dbReference type="SMART" id="SM00563"/>
    </source>
</evidence>
<reference evidence="5 6" key="1">
    <citation type="submission" date="2020-12" db="EMBL/GenBank/DDBJ databases">
        <title>FDA dAtabase for Regulatory Grade micrObial Sequences (FDA-ARGOS): Supporting development and validation of Infectious Disease Dx tests.</title>
        <authorList>
            <person name="Sproer C."/>
            <person name="Gronow S."/>
            <person name="Severitt S."/>
            <person name="Schroder I."/>
            <person name="Tallon L."/>
            <person name="Sadzewicz L."/>
            <person name="Zhao X."/>
            <person name="Boylan J."/>
            <person name="Ott S."/>
            <person name="Bowen H."/>
            <person name="Vavikolanu K."/>
            <person name="Mehta A."/>
            <person name="Aluvathingal J."/>
            <person name="Nadendla S."/>
            <person name="Lowell S."/>
            <person name="Myers T."/>
            <person name="Yan Y."/>
            <person name="Sichtig H."/>
        </authorList>
    </citation>
    <scope>NUCLEOTIDE SEQUENCE [LARGE SCALE GENOMIC DNA]</scope>
    <source>
        <strain evidence="5 6">FDAARGOS_1001</strain>
    </source>
</reference>
<evidence type="ECO:0000256" key="2">
    <source>
        <dbReference type="ARBA" id="ARBA00023315"/>
    </source>
</evidence>
<organism evidence="5 6">
    <name type="scientific">Rothia kristinae</name>
    <dbReference type="NCBI Taxonomy" id="37923"/>
    <lineage>
        <taxon>Bacteria</taxon>
        <taxon>Bacillati</taxon>
        <taxon>Actinomycetota</taxon>
        <taxon>Actinomycetes</taxon>
        <taxon>Micrococcales</taxon>
        <taxon>Micrococcaceae</taxon>
        <taxon>Rothia</taxon>
    </lineage>
</organism>
<feature type="domain" description="Phospholipid/glycerol acyltransferase" evidence="4">
    <location>
        <begin position="77"/>
        <end position="211"/>
    </location>
</feature>
<keyword evidence="2 5" id="KW-0012">Acyltransferase</keyword>
<feature type="region of interest" description="Disordered" evidence="3">
    <location>
        <begin position="1"/>
        <end position="47"/>
    </location>
</feature>
<dbReference type="GO" id="GO:0006654">
    <property type="term" value="P:phosphatidic acid biosynthetic process"/>
    <property type="evidence" value="ECO:0007669"/>
    <property type="project" value="TreeGrafter"/>
</dbReference>
<dbReference type="Pfam" id="PF01553">
    <property type="entry name" value="Acyltransferase"/>
    <property type="match status" value="1"/>
</dbReference>
<evidence type="ECO:0000313" key="6">
    <source>
        <dbReference type="Proteomes" id="UP000595221"/>
    </source>
</evidence>
<evidence type="ECO:0000313" key="5">
    <source>
        <dbReference type="EMBL" id="QQC58531.1"/>
    </source>
</evidence>
<dbReference type="EMBL" id="CP066078">
    <property type="protein sequence ID" value="QQC58531.1"/>
    <property type="molecule type" value="Genomic_DNA"/>
</dbReference>